<protein>
    <submittedName>
        <fullName evidence="1">Uncharacterized protein</fullName>
    </submittedName>
</protein>
<accession>I4CF59</accession>
<dbReference type="HOGENOM" id="CLU_2584081_0_0_7"/>
<reference evidence="2" key="1">
    <citation type="submission" date="2012-06" db="EMBL/GenBank/DDBJ databases">
        <title>Complete sequence of chromosome of Desulfomonile tiedjei DSM 6799.</title>
        <authorList>
            <person name="Lucas S."/>
            <person name="Copeland A."/>
            <person name="Lapidus A."/>
            <person name="Glavina del Rio T."/>
            <person name="Dalin E."/>
            <person name="Tice H."/>
            <person name="Bruce D."/>
            <person name="Goodwin L."/>
            <person name="Pitluck S."/>
            <person name="Peters L."/>
            <person name="Ovchinnikova G."/>
            <person name="Zeytun A."/>
            <person name="Lu M."/>
            <person name="Kyrpides N."/>
            <person name="Mavromatis K."/>
            <person name="Ivanova N."/>
            <person name="Brettin T."/>
            <person name="Detter J.C."/>
            <person name="Han C."/>
            <person name="Larimer F."/>
            <person name="Land M."/>
            <person name="Hauser L."/>
            <person name="Markowitz V."/>
            <person name="Cheng J.-F."/>
            <person name="Hugenholtz P."/>
            <person name="Woyke T."/>
            <person name="Wu D."/>
            <person name="Spring S."/>
            <person name="Schroeder M."/>
            <person name="Brambilla E."/>
            <person name="Klenk H.-P."/>
            <person name="Eisen J.A."/>
        </authorList>
    </citation>
    <scope>NUCLEOTIDE SEQUENCE [LARGE SCALE GENOMIC DNA]</scope>
    <source>
        <strain evidence="2">ATCC 49306 / DSM 6799 / DCB-1</strain>
    </source>
</reference>
<proteinExistence type="predicted"/>
<dbReference type="AlphaFoldDB" id="I4CF59"/>
<keyword evidence="2" id="KW-1185">Reference proteome</keyword>
<sequence>MGAGLRAGTSSNMINDINRMDRQGRRSPLISCIRALDKRQNVRICGNRSKIARREIARSGTFFSVKSLQKHCFFVYIDLS</sequence>
<gene>
    <name evidence="1" type="ordered locus">Desti_5620</name>
</gene>
<evidence type="ECO:0000313" key="2">
    <source>
        <dbReference type="Proteomes" id="UP000006055"/>
    </source>
</evidence>
<name>I4CF59_DESTA</name>
<dbReference type="STRING" id="706587.Desti_5620"/>
<evidence type="ECO:0000313" key="1">
    <source>
        <dbReference type="EMBL" id="AFM28200.1"/>
    </source>
</evidence>
<dbReference type="Proteomes" id="UP000006055">
    <property type="component" value="Chromosome"/>
</dbReference>
<organism evidence="1 2">
    <name type="scientific">Desulfomonile tiedjei (strain ATCC 49306 / DSM 6799 / DCB-1)</name>
    <dbReference type="NCBI Taxonomy" id="706587"/>
    <lineage>
        <taxon>Bacteria</taxon>
        <taxon>Pseudomonadati</taxon>
        <taxon>Thermodesulfobacteriota</taxon>
        <taxon>Desulfomonilia</taxon>
        <taxon>Desulfomonilales</taxon>
        <taxon>Desulfomonilaceae</taxon>
        <taxon>Desulfomonile</taxon>
    </lineage>
</organism>
<dbReference type="KEGG" id="dti:Desti_5620"/>
<dbReference type="EMBL" id="CP003360">
    <property type="protein sequence ID" value="AFM28200.1"/>
    <property type="molecule type" value="Genomic_DNA"/>
</dbReference>